<dbReference type="AlphaFoldDB" id="A0A0A9CVX0"/>
<reference evidence="2" key="2">
    <citation type="journal article" date="2015" name="Data Brief">
        <title>Shoot transcriptome of the giant reed, Arundo donax.</title>
        <authorList>
            <person name="Barrero R.A."/>
            <person name="Guerrero F.D."/>
            <person name="Moolhuijzen P."/>
            <person name="Goolsby J.A."/>
            <person name="Tidwell J."/>
            <person name="Bellgard S.E."/>
            <person name="Bellgard M.I."/>
        </authorList>
    </citation>
    <scope>NUCLEOTIDE SEQUENCE</scope>
    <source>
        <tissue evidence="2">Shoot tissue taken approximately 20 cm above the soil surface</tissue>
    </source>
</reference>
<keyword evidence="1" id="KW-1133">Transmembrane helix</keyword>
<keyword evidence="1" id="KW-0472">Membrane</keyword>
<name>A0A0A9CVX0_ARUDO</name>
<evidence type="ECO:0000256" key="1">
    <source>
        <dbReference type="SAM" id="Phobius"/>
    </source>
</evidence>
<dbReference type="EMBL" id="GBRH01222293">
    <property type="protein sequence ID" value="JAD75602.1"/>
    <property type="molecule type" value="Transcribed_RNA"/>
</dbReference>
<sequence length="91" mass="10898">MRMTILLSDIYIRFHGVLGFLLLQWVAFPSAWDINRGFKASRSSPHFLSSYVRMLSHNRSRAIDFRAFSYVLIVMYSSNFWLVFVYSWIHR</sequence>
<evidence type="ECO:0000313" key="2">
    <source>
        <dbReference type="EMBL" id="JAD75602.1"/>
    </source>
</evidence>
<feature type="transmembrane region" description="Helical" evidence="1">
    <location>
        <begin position="67"/>
        <end position="89"/>
    </location>
</feature>
<protein>
    <submittedName>
        <fullName evidence="2">Uncharacterized protein</fullName>
    </submittedName>
</protein>
<feature type="transmembrane region" description="Helical" evidence="1">
    <location>
        <begin position="12"/>
        <end position="32"/>
    </location>
</feature>
<keyword evidence="1" id="KW-0812">Transmembrane</keyword>
<organism evidence="2">
    <name type="scientific">Arundo donax</name>
    <name type="common">Giant reed</name>
    <name type="synonym">Donax arundinaceus</name>
    <dbReference type="NCBI Taxonomy" id="35708"/>
    <lineage>
        <taxon>Eukaryota</taxon>
        <taxon>Viridiplantae</taxon>
        <taxon>Streptophyta</taxon>
        <taxon>Embryophyta</taxon>
        <taxon>Tracheophyta</taxon>
        <taxon>Spermatophyta</taxon>
        <taxon>Magnoliopsida</taxon>
        <taxon>Liliopsida</taxon>
        <taxon>Poales</taxon>
        <taxon>Poaceae</taxon>
        <taxon>PACMAD clade</taxon>
        <taxon>Arundinoideae</taxon>
        <taxon>Arundineae</taxon>
        <taxon>Arundo</taxon>
    </lineage>
</organism>
<accession>A0A0A9CVX0</accession>
<proteinExistence type="predicted"/>
<reference evidence="2" key="1">
    <citation type="submission" date="2014-09" db="EMBL/GenBank/DDBJ databases">
        <authorList>
            <person name="Magalhaes I.L.F."/>
            <person name="Oliveira U."/>
            <person name="Santos F.R."/>
            <person name="Vidigal T.H.D.A."/>
            <person name="Brescovit A.D."/>
            <person name="Santos A.J."/>
        </authorList>
    </citation>
    <scope>NUCLEOTIDE SEQUENCE</scope>
    <source>
        <tissue evidence="2">Shoot tissue taken approximately 20 cm above the soil surface</tissue>
    </source>
</reference>